<protein>
    <submittedName>
        <fullName evidence="2">Circadian clock protein KaiB</fullName>
    </submittedName>
</protein>
<accession>A0A6M8HT21</accession>
<dbReference type="EMBL" id="CP053708">
    <property type="protein sequence ID" value="QKE91416.1"/>
    <property type="molecule type" value="Genomic_DNA"/>
</dbReference>
<dbReference type="SMART" id="SM01248">
    <property type="entry name" value="KaiB"/>
    <property type="match status" value="1"/>
</dbReference>
<dbReference type="PANTHER" id="PTHR41709:SF2">
    <property type="entry name" value="CIRCADIAN CLOCK PROTEIN KAIB2"/>
    <property type="match status" value="1"/>
</dbReference>
<sequence>MHPVDPPPDGIDASGEGAGEEPAVYLRLYVARSTPNSVRAERNLTTVLASLKHERVLRFLEVIDVFLQPRRAVTEGVIVTPTLIGLCGDKRIVLMGDLADRSQLEGVLAGLSKD</sequence>
<reference evidence="2 3" key="1">
    <citation type="journal article" date="2014" name="World J. Microbiol. Biotechnol.">
        <title>Biodiversity and physiological characteristics of Antarctic and Arctic lichens-associated bacteria.</title>
        <authorList>
            <person name="Lee Y.M."/>
            <person name="Kim E.H."/>
            <person name="Lee H.K."/>
            <person name="Hong S.G."/>
        </authorList>
    </citation>
    <scope>NUCLEOTIDE SEQUENCE [LARGE SCALE GENOMIC DNA]</scope>
    <source>
        <strain evidence="2 3">PAMC 26569</strain>
    </source>
</reference>
<dbReference type="Pfam" id="PF07689">
    <property type="entry name" value="KaiB"/>
    <property type="match status" value="1"/>
</dbReference>
<name>A0A6M8HT21_9PROT</name>
<dbReference type="GO" id="GO:0048511">
    <property type="term" value="P:rhythmic process"/>
    <property type="evidence" value="ECO:0007669"/>
    <property type="project" value="InterPro"/>
</dbReference>
<dbReference type="Gene3D" id="3.40.30.10">
    <property type="entry name" value="Glutaredoxin"/>
    <property type="match status" value="1"/>
</dbReference>
<dbReference type="InterPro" id="IPR036249">
    <property type="entry name" value="Thioredoxin-like_sf"/>
</dbReference>
<dbReference type="InterPro" id="IPR039022">
    <property type="entry name" value="KaiB-like"/>
</dbReference>
<organism evidence="2 3">
    <name type="scientific">Lichenicola cladoniae</name>
    <dbReference type="NCBI Taxonomy" id="1484109"/>
    <lineage>
        <taxon>Bacteria</taxon>
        <taxon>Pseudomonadati</taxon>
        <taxon>Pseudomonadota</taxon>
        <taxon>Alphaproteobacteria</taxon>
        <taxon>Acetobacterales</taxon>
        <taxon>Acetobacteraceae</taxon>
        <taxon>Lichenicola</taxon>
    </lineage>
</organism>
<proteinExistence type="predicted"/>
<dbReference type="KEGG" id="lck:HN018_16415"/>
<dbReference type="Proteomes" id="UP000500767">
    <property type="component" value="Chromosome"/>
</dbReference>
<evidence type="ECO:0000313" key="3">
    <source>
        <dbReference type="Proteomes" id="UP000500767"/>
    </source>
</evidence>
<dbReference type="AlphaFoldDB" id="A0A6M8HT21"/>
<feature type="domain" description="KaiB" evidence="1">
    <location>
        <begin position="27"/>
        <end position="111"/>
    </location>
</feature>
<dbReference type="RefSeq" id="WP_171833062.1">
    <property type="nucleotide sequence ID" value="NZ_CP053708.1"/>
</dbReference>
<dbReference type="SUPFAM" id="SSF52833">
    <property type="entry name" value="Thioredoxin-like"/>
    <property type="match status" value="1"/>
</dbReference>
<dbReference type="InterPro" id="IPR011649">
    <property type="entry name" value="KaiB_domain"/>
</dbReference>
<evidence type="ECO:0000259" key="1">
    <source>
        <dbReference type="SMART" id="SM01248"/>
    </source>
</evidence>
<gene>
    <name evidence="2" type="ORF">HN018_16415</name>
</gene>
<keyword evidence="3" id="KW-1185">Reference proteome</keyword>
<dbReference type="PANTHER" id="PTHR41709">
    <property type="entry name" value="KAIB-LIKE PROTEIN 1"/>
    <property type="match status" value="1"/>
</dbReference>
<evidence type="ECO:0000313" key="2">
    <source>
        <dbReference type="EMBL" id="QKE91416.1"/>
    </source>
</evidence>